<dbReference type="Gene3D" id="2.60.40.4380">
    <property type="entry name" value="Translational regulator CsrA"/>
    <property type="match status" value="1"/>
</dbReference>
<organism evidence="5 6">
    <name type="scientific">Cohnella yongneupensis</name>
    <dbReference type="NCBI Taxonomy" id="425006"/>
    <lineage>
        <taxon>Bacteria</taxon>
        <taxon>Bacillati</taxon>
        <taxon>Bacillota</taxon>
        <taxon>Bacilli</taxon>
        <taxon>Bacillales</taxon>
        <taxon>Paenibacillaceae</taxon>
        <taxon>Cohnella</taxon>
    </lineage>
</organism>
<accession>A0ABW0QVG6</accession>
<gene>
    <name evidence="4 5" type="primary">csrA</name>
    <name evidence="5" type="ORF">ACFPQ4_05770</name>
</gene>
<keyword evidence="3 4" id="KW-0694">RNA-binding</keyword>
<keyword evidence="4" id="KW-1005">Bacterial flagellum biogenesis</keyword>
<evidence type="ECO:0000256" key="4">
    <source>
        <dbReference type="HAMAP-Rule" id="MF_00167"/>
    </source>
</evidence>
<keyword evidence="4" id="KW-0678">Repressor</keyword>
<keyword evidence="2 4" id="KW-0810">Translation regulation</keyword>
<comment type="function">
    <text evidence="4">A translational regulator that binds mRNA to regulate translation initiation and/or mRNA stability. Usually binds in the 5'-UTR at or near the Shine-Dalgarno sequence preventing ribosome-binding, thus repressing translation. Its main target seems to be the major flagellin gene, while its function is anatagonized by FliW.</text>
</comment>
<evidence type="ECO:0000313" key="5">
    <source>
        <dbReference type="EMBL" id="MFC5528961.1"/>
    </source>
</evidence>
<protein>
    <recommendedName>
        <fullName evidence="4">Translational regulator CsrA</fullName>
    </recommendedName>
</protein>
<evidence type="ECO:0000256" key="1">
    <source>
        <dbReference type="ARBA" id="ARBA00022490"/>
    </source>
</evidence>
<reference evidence="6" key="1">
    <citation type="journal article" date="2019" name="Int. J. Syst. Evol. Microbiol.">
        <title>The Global Catalogue of Microorganisms (GCM) 10K type strain sequencing project: providing services to taxonomists for standard genome sequencing and annotation.</title>
        <authorList>
            <consortium name="The Broad Institute Genomics Platform"/>
            <consortium name="The Broad Institute Genome Sequencing Center for Infectious Disease"/>
            <person name="Wu L."/>
            <person name="Ma J."/>
        </authorList>
    </citation>
    <scope>NUCLEOTIDE SEQUENCE [LARGE SCALE GENOMIC DNA]</scope>
    <source>
        <strain evidence="6">CGMCC 1.18578</strain>
    </source>
</reference>
<dbReference type="SUPFAM" id="SSF117130">
    <property type="entry name" value="CsrA-like"/>
    <property type="match status" value="1"/>
</dbReference>
<dbReference type="RefSeq" id="WP_378110830.1">
    <property type="nucleotide sequence ID" value="NZ_JBHSNC010000017.1"/>
</dbReference>
<keyword evidence="1 4" id="KW-0963">Cytoplasm</keyword>
<dbReference type="EMBL" id="JBHSNC010000017">
    <property type="protein sequence ID" value="MFC5528961.1"/>
    <property type="molecule type" value="Genomic_DNA"/>
</dbReference>
<dbReference type="Pfam" id="PF02599">
    <property type="entry name" value="CsrA"/>
    <property type="match status" value="1"/>
</dbReference>
<keyword evidence="6" id="KW-1185">Reference proteome</keyword>
<evidence type="ECO:0000256" key="2">
    <source>
        <dbReference type="ARBA" id="ARBA00022845"/>
    </source>
</evidence>
<comment type="subcellular location">
    <subcellularLocation>
        <location evidence="4">Cytoplasm</location>
    </subcellularLocation>
</comment>
<dbReference type="PANTHER" id="PTHR34984">
    <property type="entry name" value="CARBON STORAGE REGULATOR"/>
    <property type="match status" value="1"/>
</dbReference>
<dbReference type="InterPro" id="IPR036107">
    <property type="entry name" value="CsrA_sf"/>
</dbReference>
<dbReference type="InterPro" id="IPR003751">
    <property type="entry name" value="CsrA"/>
</dbReference>
<comment type="caution">
    <text evidence="5">The sequence shown here is derived from an EMBL/GenBank/DDBJ whole genome shotgun (WGS) entry which is preliminary data.</text>
</comment>
<evidence type="ECO:0000313" key="6">
    <source>
        <dbReference type="Proteomes" id="UP001596108"/>
    </source>
</evidence>
<sequence>MLVLSRRKGESIVIQEHIEVTVLEVDGDTIKIGISAPRDIEILRKELITSVKDMNRESVSQHTDMASLAEKIKKMKKSSQKL</sequence>
<dbReference type="Proteomes" id="UP001596108">
    <property type="component" value="Unassembled WGS sequence"/>
</dbReference>
<name>A0ABW0QVG6_9BACL</name>
<dbReference type="NCBIfam" id="NF002469">
    <property type="entry name" value="PRK01712.1"/>
    <property type="match status" value="1"/>
</dbReference>
<proteinExistence type="inferred from homology"/>
<dbReference type="HAMAP" id="MF_00167">
    <property type="entry name" value="CsrA"/>
    <property type="match status" value="1"/>
</dbReference>
<evidence type="ECO:0000256" key="3">
    <source>
        <dbReference type="ARBA" id="ARBA00022884"/>
    </source>
</evidence>
<comment type="similarity">
    <text evidence="4">Belongs to the CsrA/RsmA family.</text>
</comment>
<comment type="subunit">
    <text evidence="4">Homodimer; the beta-strands of each monomer intercalate to form a hydrophobic core, while the alpha-helices form wings that extend away from the core.</text>
</comment>
<dbReference type="NCBIfam" id="TIGR00202">
    <property type="entry name" value="csrA"/>
    <property type="match status" value="1"/>
</dbReference>
<dbReference type="PANTHER" id="PTHR34984:SF1">
    <property type="entry name" value="CARBON STORAGE REGULATOR"/>
    <property type="match status" value="1"/>
</dbReference>